<name>A0A2P2PD74_RHIMU</name>
<evidence type="ECO:0000313" key="1">
    <source>
        <dbReference type="EMBL" id="MBX52698.1"/>
    </source>
</evidence>
<proteinExistence type="predicted"/>
<organism evidence="1">
    <name type="scientific">Rhizophora mucronata</name>
    <name type="common">Asiatic mangrove</name>
    <dbReference type="NCBI Taxonomy" id="61149"/>
    <lineage>
        <taxon>Eukaryota</taxon>
        <taxon>Viridiplantae</taxon>
        <taxon>Streptophyta</taxon>
        <taxon>Embryophyta</taxon>
        <taxon>Tracheophyta</taxon>
        <taxon>Spermatophyta</taxon>
        <taxon>Magnoliopsida</taxon>
        <taxon>eudicotyledons</taxon>
        <taxon>Gunneridae</taxon>
        <taxon>Pentapetalae</taxon>
        <taxon>rosids</taxon>
        <taxon>fabids</taxon>
        <taxon>Malpighiales</taxon>
        <taxon>Rhizophoraceae</taxon>
        <taxon>Rhizophora</taxon>
    </lineage>
</organism>
<sequence length="38" mass="4513">MKARHLHFLPIKKQSFCFNWRPNGKEPSFSIQVSNILL</sequence>
<dbReference type="EMBL" id="GGEC01072214">
    <property type="protein sequence ID" value="MBX52698.1"/>
    <property type="molecule type" value="Transcribed_RNA"/>
</dbReference>
<protein>
    <submittedName>
        <fullName evidence="1">Uncharacterized protein</fullName>
    </submittedName>
</protein>
<accession>A0A2P2PD74</accession>
<reference evidence="1" key="1">
    <citation type="submission" date="2018-02" db="EMBL/GenBank/DDBJ databases">
        <title>Rhizophora mucronata_Transcriptome.</title>
        <authorList>
            <person name="Meera S.P."/>
            <person name="Sreeshan A."/>
            <person name="Augustine A."/>
        </authorList>
    </citation>
    <scope>NUCLEOTIDE SEQUENCE</scope>
    <source>
        <tissue evidence="1">Leaf</tissue>
    </source>
</reference>
<dbReference type="AlphaFoldDB" id="A0A2P2PD74"/>